<evidence type="ECO:0000313" key="2">
    <source>
        <dbReference type="Proteomes" id="UP000268192"/>
    </source>
</evidence>
<dbReference type="RefSeq" id="WP_126010359.1">
    <property type="nucleotide sequence ID" value="NZ_CP032509.1"/>
</dbReference>
<gene>
    <name evidence="1" type="ORF">D5400_12840</name>
</gene>
<dbReference type="OrthoDB" id="9875127at2"/>
<accession>A0A3Q8XPA6</accession>
<dbReference type="Proteomes" id="UP000268192">
    <property type="component" value="Chromosome"/>
</dbReference>
<dbReference type="KEGG" id="abaw:D5400_12840"/>
<dbReference type="EMBL" id="CP032509">
    <property type="protein sequence ID" value="AZN72045.1"/>
    <property type="molecule type" value="Genomic_DNA"/>
</dbReference>
<organism evidence="1 2">
    <name type="scientific">Georhizobium profundi</name>
    <dbReference type="NCBI Taxonomy" id="2341112"/>
    <lineage>
        <taxon>Bacteria</taxon>
        <taxon>Pseudomonadati</taxon>
        <taxon>Pseudomonadota</taxon>
        <taxon>Alphaproteobacteria</taxon>
        <taxon>Hyphomicrobiales</taxon>
        <taxon>Rhizobiaceae</taxon>
        <taxon>Georhizobium</taxon>
    </lineage>
</organism>
<protein>
    <submittedName>
        <fullName evidence="1">Uncharacterized protein</fullName>
    </submittedName>
</protein>
<evidence type="ECO:0000313" key="1">
    <source>
        <dbReference type="EMBL" id="AZN72045.1"/>
    </source>
</evidence>
<reference evidence="1 2" key="1">
    <citation type="submission" date="2018-09" db="EMBL/GenBank/DDBJ databases">
        <title>Marinorhizobium profundi gen. nov., sp. nov., isolated from a deep-sea sediment sample from the New Britain Trench and proposal of Marinorhizobiaceae fam. nov. in the order Rhizobiales of the class Alphaproteobacteria.</title>
        <authorList>
            <person name="Cao J."/>
        </authorList>
    </citation>
    <scope>NUCLEOTIDE SEQUENCE [LARGE SCALE GENOMIC DNA]</scope>
    <source>
        <strain evidence="1 2">WS11</strain>
    </source>
</reference>
<proteinExistence type="predicted"/>
<name>A0A3Q8XPA6_9HYPH</name>
<keyword evidence="2" id="KW-1185">Reference proteome</keyword>
<sequence length="111" mass="11339">MAGMMTPIVQTSTVWSASAAPAQTKGPSVTYAITPTVAASRSPVTLQAAGSIGSALLTQQGGAAGAGSIEGDGALGIRTYYEQMADRFDPAEEPVIFGLRDDVATITSFWV</sequence>
<dbReference type="AlphaFoldDB" id="A0A3Q8XPA6"/>